<comment type="subcellular location">
    <subcellularLocation>
        <location evidence="1">Fimbrium</location>
    </subcellularLocation>
</comment>
<dbReference type="InterPro" id="IPR036937">
    <property type="entry name" value="Adhesion_dom_fimbrial_sf"/>
</dbReference>
<dbReference type="GO" id="GO:0043709">
    <property type="term" value="P:cell adhesion involved in single-species biofilm formation"/>
    <property type="evidence" value="ECO:0007669"/>
    <property type="project" value="TreeGrafter"/>
</dbReference>
<evidence type="ECO:0000259" key="6">
    <source>
        <dbReference type="Pfam" id="PF00419"/>
    </source>
</evidence>
<evidence type="ECO:0000256" key="2">
    <source>
        <dbReference type="ARBA" id="ARBA00006671"/>
    </source>
</evidence>
<dbReference type="Gene3D" id="2.60.40.1090">
    <property type="entry name" value="Fimbrial-type adhesion domain"/>
    <property type="match status" value="1"/>
</dbReference>
<name>A0AAE7EJU1_SERFO</name>
<gene>
    <name evidence="7" type="ORF">G9399_18490</name>
</gene>
<sequence length="171" mass="18503">MKRLLLILFGGILSANAATLQQETTRVNLNGVIIVPACAIAAQAQDQSIELGVVDETRMAKGAEPSYPFSIRLVDCLPNEDSATDNTLAVTFMGQHEGSNPWFNLRGDNAGIGMQIKDLDGRIIQPGVSRSGYSLKSNDDYLHYSASLVKTSAYFKAGEVNATLSFIIDYK</sequence>
<feature type="signal peptide" evidence="5">
    <location>
        <begin position="1"/>
        <end position="17"/>
    </location>
</feature>
<accession>A0AAE7EJU1</accession>
<reference evidence="8" key="1">
    <citation type="submission" date="2020-03" db="EMBL/GenBank/DDBJ databases">
        <title>Genome sequences of seven Enterobacteriaceae strains isolated from Canadian wastewater treatment facilities.</title>
        <authorList>
            <person name="Huang H."/>
            <person name="Chmara J.T."/>
            <person name="Duceppe M.-O."/>
        </authorList>
    </citation>
    <scope>NUCLEOTIDE SEQUENCE [LARGE SCALE GENOMIC DNA]</scope>
    <source>
        <strain evidence="8">Biosolid 3</strain>
    </source>
</reference>
<dbReference type="Pfam" id="PF00419">
    <property type="entry name" value="Fimbrial"/>
    <property type="match status" value="1"/>
</dbReference>
<dbReference type="InterPro" id="IPR050263">
    <property type="entry name" value="Bact_Fimbrial_Adh_Pro"/>
</dbReference>
<dbReference type="EMBL" id="CP054160">
    <property type="protein sequence ID" value="QKJ59930.1"/>
    <property type="molecule type" value="Genomic_DNA"/>
</dbReference>
<dbReference type="RefSeq" id="WP_065686782.1">
    <property type="nucleotide sequence ID" value="NZ_CP054160.3"/>
</dbReference>
<evidence type="ECO:0000256" key="1">
    <source>
        <dbReference type="ARBA" id="ARBA00004561"/>
    </source>
</evidence>
<dbReference type="PANTHER" id="PTHR33420">
    <property type="entry name" value="FIMBRIAL SUBUNIT ELFA-RELATED"/>
    <property type="match status" value="1"/>
</dbReference>
<keyword evidence="4" id="KW-0281">Fimbrium</keyword>
<evidence type="ECO:0000313" key="8">
    <source>
        <dbReference type="Proteomes" id="UP000503464"/>
    </source>
</evidence>
<evidence type="ECO:0000256" key="3">
    <source>
        <dbReference type="ARBA" id="ARBA00022729"/>
    </source>
</evidence>
<dbReference type="InterPro" id="IPR000259">
    <property type="entry name" value="Adhesion_dom_fimbrial"/>
</dbReference>
<dbReference type="Proteomes" id="UP000503464">
    <property type="component" value="Chromosome"/>
</dbReference>
<comment type="similarity">
    <text evidence="2">Belongs to the fimbrial protein family.</text>
</comment>
<dbReference type="AlphaFoldDB" id="A0AAE7EJU1"/>
<dbReference type="GO" id="GO:0009289">
    <property type="term" value="C:pilus"/>
    <property type="evidence" value="ECO:0007669"/>
    <property type="project" value="UniProtKB-SubCell"/>
</dbReference>
<evidence type="ECO:0000256" key="5">
    <source>
        <dbReference type="SAM" id="SignalP"/>
    </source>
</evidence>
<dbReference type="InterPro" id="IPR008966">
    <property type="entry name" value="Adhesion_dom_sf"/>
</dbReference>
<proteinExistence type="inferred from homology"/>
<feature type="domain" description="Fimbrial-type adhesion" evidence="6">
    <location>
        <begin position="28"/>
        <end position="171"/>
    </location>
</feature>
<protein>
    <submittedName>
        <fullName evidence="7">Type 1 fimbrial protein</fullName>
    </submittedName>
</protein>
<keyword evidence="3 5" id="KW-0732">Signal</keyword>
<organism evidence="7 8">
    <name type="scientific">Serratia fonticola</name>
    <dbReference type="NCBI Taxonomy" id="47917"/>
    <lineage>
        <taxon>Bacteria</taxon>
        <taxon>Pseudomonadati</taxon>
        <taxon>Pseudomonadota</taxon>
        <taxon>Gammaproteobacteria</taxon>
        <taxon>Enterobacterales</taxon>
        <taxon>Yersiniaceae</taxon>
        <taxon>Serratia</taxon>
    </lineage>
</organism>
<dbReference type="PANTHER" id="PTHR33420:SF12">
    <property type="entry name" value="FIMBRIN-LIKE PROTEIN FIMI-RELATED"/>
    <property type="match status" value="1"/>
</dbReference>
<feature type="chain" id="PRO_5042144487" evidence="5">
    <location>
        <begin position="18"/>
        <end position="171"/>
    </location>
</feature>
<dbReference type="SUPFAM" id="SSF49401">
    <property type="entry name" value="Bacterial adhesins"/>
    <property type="match status" value="1"/>
</dbReference>
<evidence type="ECO:0000256" key="4">
    <source>
        <dbReference type="ARBA" id="ARBA00023263"/>
    </source>
</evidence>
<evidence type="ECO:0000313" key="7">
    <source>
        <dbReference type="EMBL" id="QKJ59930.1"/>
    </source>
</evidence>